<reference evidence="2 3" key="1">
    <citation type="submission" date="2016-11" db="EMBL/GenBank/DDBJ databases">
        <authorList>
            <person name="Jaros S."/>
            <person name="Januszkiewicz K."/>
            <person name="Wedrychowicz H."/>
        </authorList>
    </citation>
    <scope>NUCLEOTIDE SEQUENCE [LARGE SCALE GENOMIC DNA]</scope>
    <source>
        <strain evidence="2 3">DSM 5091</strain>
    </source>
</reference>
<protein>
    <submittedName>
        <fullName evidence="2">Uncharacterized protein</fullName>
    </submittedName>
</protein>
<gene>
    <name evidence="2" type="ORF">SAMN02745165_00224</name>
</gene>
<dbReference type="EMBL" id="FQZT01000001">
    <property type="protein sequence ID" value="SHI49474.1"/>
    <property type="molecule type" value="Genomic_DNA"/>
</dbReference>
<organism evidence="2 3">
    <name type="scientific">Malonomonas rubra DSM 5091</name>
    <dbReference type="NCBI Taxonomy" id="1122189"/>
    <lineage>
        <taxon>Bacteria</taxon>
        <taxon>Pseudomonadati</taxon>
        <taxon>Thermodesulfobacteriota</taxon>
        <taxon>Desulfuromonadia</taxon>
        <taxon>Desulfuromonadales</taxon>
        <taxon>Geopsychrobacteraceae</taxon>
        <taxon>Malonomonas</taxon>
    </lineage>
</organism>
<dbReference type="InterPro" id="IPR015919">
    <property type="entry name" value="Cadherin-like_sf"/>
</dbReference>
<keyword evidence="3" id="KW-1185">Reference proteome</keyword>
<name>A0A1M6BL86_MALRU</name>
<proteinExistence type="predicted"/>
<dbReference type="GO" id="GO:0005509">
    <property type="term" value="F:calcium ion binding"/>
    <property type="evidence" value="ECO:0007669"/>
    <property type="project" value="InterPro"/>
</dbReference>
<dbReference type="Proteomes" id="UP000184171">
    <property type="component" value="Unassembled WGS sequence"/>
</dbReference>
<accession>A0A1M6BL86</accession>
<evidence type="ECO:0000313" key="2">
    <source>
        <dbReference type="EMBL" id="SHI49474.1"/>
    </source>
</evidence>
<feature type="signal peptide" evidence="1">
    <location>
        <begin position="1"/>
        <end position="24"/>
    </location>
</feature>
<evidence type="ECO:0000256" key="1">
    <source>
        <dbReference type="SAM" id="SignalP"/>
    </source>
</evidence>
<dbReference type="Gene3D" id="2.60.40.10">
    <property type="entry name" value="Immunoglobulins"/>
    <property type="match status" value="1"/>
</dbReference>
<feature type="chain" id="PRO_5009916108" evidence="1">
    <location>
        <begin position="25"/>
        <end position="213"/>
    </location>
</feature>
<dbReference type="Pfam" id="PF05345">
    <property type="entry name" value="He_PIG"/>
    <property type="match status" value="1"/>
</dbReference>
<dbReference type="SUPFAM" id="SSF49313">
    <property type="entry name" value="Cadherin-like"/>
    <property type="match status" value="1"/>
</dbReference>
<keyword evidence="1" id="KW-0732">Signal</keyword>
<dbReference type="InterPro" id="IPR013783">
    <property type="entry name" value="Ig-like_fold"/>
</dbReference>
<dbReference type="STRING" id="1122189.SAMN02745165_00224"/>
<dbReference type="AlphaFoldDB" id="A0A1M6BL86"/>
<sequence>MVVNMRLMICLLLSCLLFCANSFAEKQVAVIKAIQAIPMQFTVASGLTVEPVLVDGATGYSFSYRWFLNGEELLQDEGARLPGERFSRGDEVAVEVTPINVDGVAMQPLLGFPLTAGNASPVISSTPPTTFTENTFNYQVEASDLDGDQLSYSLESDLAAMTIDTESGLVRWSFDEMPIGVFNVLIVVDDGFGGRAEQAFELNLAHVSKGAME</sequence>
<evidence type="ECO:0000313" key="3">
    <source>
        <dbReference type="Proteomes" id="UP000184171"/>
    </source>
</evidence>
<dbReference type="GO" id="GO:0016020">
    <property type="term" value="C:membrane"/>
    <property type="evidence" value="ECO:0007669"/>
    <property type="project" value="InterPro"/>
</dbReference>